<dbReference type="Proteomes" id="UP000298551">
    <property type="component" value="Chromosome"/>
</dbReference>
<gene>
    <name evidence="1" type="ORF">E6B08_17570</name>
</gene>
<dbReference type="OrthoDB" id="6995732at2"/>
<evidence type="ECO:0000313" key="2">
    <source>
        <dbReference type="Proteomes" id="UP000298551"/>
    </source>
</evidence>
<evidence type="ECO:0000313" key="1">
    <source>
        <dbReference type="EMBL" id="QCI13068.1"/>
    </source>
</evidence>
<name>A0A4D6XEP2_PSEPU</name>
<dbReference type="RefSeq" id="WP_136915220.1">
    <property type="nucleotide sequence ID" value="NZ_CP039371.1"/>
</dbReference>
<accession>A0A4D6XEP2</accession>
<reference evidence="2" key="1">
    <citation type="submission" date="2019-04" db="EMBL/GenBank/DDBJ databases">
        <title>Genome sequence of Pseudomonas putida 1290, an auxin catabolizing strain.</title>
        <authorList>
            <person name="Laird T.S."/>
            <person name="Leveau J.H.J."/>
        </authorList>
    </citation>
    <scope>NUCLEOTIDE SEQUENCE [LARGE SCALE GENOMIC DNA]</scope>
    <source>
        <strain evidence="2">1290</strain>
    </source>
</reference>
<dbReference type="AlphaFoldDB" id="A0A4D6XEP2"/>
<protein>
    <submittedName>
        <fullName evidence="1">Uncharacterized protein</fullName>
    </submittedName>
</protein>
<dbReference type="EMBL" id="CP039371">
    <property type="protein sequence ID" value="QCI13068.1"/>
    <property type="molecule type" value="Genomic_DNA"/>
</dbReference>
<organism evidence="1 2">
    <name type="scientific">Pseudomonas putida</name>
    <name type="common">Arthrobacter siderocapsulatus</name>
    <dbReference type="NCBI Taxonomy" id="303"/>
    <lineage>
        <taxon>Bacteria</taxon>
        <taxon>Pseudomonadati</taxon>
        <taxon>Pseudomonadota</taxon>
        <taxon>Gammaproteobacteria</taxon>
        <taxon>Pseudomonadales</taxon>
        <taxon>Pseudomonadaceae</taxon>
        <taxon>Pseudomonas</taxon>
    </lineage>
</organism>
<proteinExistence type="predicted"/>
<sequence>MPSNDVFYFKLDEDEFISFDAADLIDFNWEDFVKYDAGLYVQLKARNVTYKKGNNKKFKDQSVLPAKWLHSKGDAIALSPGGWRPLAFIPNGAVLLFDKNAFATVRNHIDNNGNASVNSIQVVVDLFQKREIIIDPKPILLEGNNRHDKKLPSLEEMKKELGYFIGKMKKRAPNVTIMATEESLLTLHEASEDFFAGLDSLVQFIEESYKYYSLGNKPPRTLEGFMEILALAKKTNVQSMHSVFTAIVFKAISGASLNPTLKLLKFNQPDYIAKGHAFNGALDIFSLFIFLSEIRNHDYNAYFVTADKDLIHLWNDMTSFMRLDNQPGVLHFDLNYFLPGLRQEEINVLEGIMGS</sequence>